<dbReference type="RefSeq" id="XP_049123552.1">
    <property type="nucleotide sequence ID" value="XM_049267595.1"/>
</dbReference>
<organism evidence="1 2">
    <name type="scientific">Colletotrichum spaethianum</name>
    <dbReference type="NCBI Taxonomy" id="700344"/>
    <lineage>
        <taxon>Eukaryota</taxon>
        <taxon>Fungi</taxon>
        <taxon>Dikarya</taxon>
        <taxon>Ascomycota</taxon>
        <taxon>Pezizomycotina</taxon>
        <taxon>Sordariomycetes</taxon>
        <taxon>Hypocreomycetidae</taxon>
        <taxon>Glomerellales</taxon>
        <taxon>Glomerellaceae</taxon>
        <taxon>Colletotrichum</taxon>
        <taxon>Colletotrichum spaethianum species complex</taxon>
    </lineage>
</organism>
<evidence type="ECO:0000313" key="1">
    <source>
        <dbReference type="EMBL" id="GKT41202.1"/>
    </source>
</evidence>
<dbReference type="EMBL" id="BQXU01000002">
    <property type="protein sequence ID" value="GKT41202.1"/>
    <property type="molecule type" value="Genomic_DNA"/>
</dbReference>
<gene>
    <name evidence="1" type="ORF">ColSpa_01383</name>
</gene>
<accession>A0AA37LBB1</accession>
<dbReference type="GeneID" id="73322185"/>
<proteinExistence type="predicted"/>
<reference evidence="1 2" key="1">
    <citation type="submission" date="2022-03" db="EMBL/GenBank/DDBJ databases">
        <title>Genome data of Colletotrichum spp.</title>
        <authorList>
            <person name="Utami Y.D."/>
            <person name="Hiruma K."/>
        </authorList>
    </citation>
    <scope>NUCLEOTIDE SEQUENCE [LARGE SCALE GENOMIC DNA]</scope>
    <source>
        <strain evidence="1 2">MAFF 239500</strain>
    </source>
</reference>
<name>A0AA37LBB1_9PEZI</name>
<evidence type="ECO:0000313" key="2">
    <source>
        <dbReference type="Proteomes" id="UP001055115"/>
    </source>
</evidence>
<dbReference type="AlphaFoldDB" id="A0AA37LBB1"/>
<protein>
    <submittedName>
        <fullName evidence="1">Uncharacterized protein</fullName>
    </submittedName>
</protein>
<sequence length="124" mass="13174">MALLLANFWNTWPGAPINSAGGNLSLRALYARYIEDTLLIVESNAATFASQARAWYQAYYTSLKADAWFNSAFGNSGWATAACAKFPRPGSGGTGWSVFGATGNPSMTVRGDGTLVNLTAPTRI</sequence>
<keyword evidence="2" id="KW-1185">Reference proteome</keyword>
<comment type="caution">
    <text evidence="1">The sequence shown here is derived from an EMBL/GenBank/DDBJ whole genome shotgun (WGS) entry which is preliminary data.</text>
</comment>
<dbReference type="Proteomes" id="UP001055115">
    <property type="component" value="Unassembled WGS sequence"/>
</dbReference>